<feature type="region of interest" description="Disordered" evidence="1">
    <location>
        <begin position="281"/>
        <end position="437"/>
    </location>
</feature>
<keyword evidence="3" id="KW-1185">Reference proteome</keyword>
<accession>A0A182HPP2</accession>
<feature type="compositionally biased region" description="Pro residues" evidence="1">
    <location>
        <begin position="414"/>
        <end position="424"/>
    </location>
</feature>
<dbReference type="VEuPathDB" id="VectorBase:AARA003231"/>
<feature type="compositionally biased region" description="Polar residues" evidence="1">
    <location>
        <begin position="88"/>
        <end position="97"/>
    </location>
</feature>
<name>A0A182HPP2_ANOAR</name>
<feature type="compositionally biased region" description="Low complexity" evidence="1">
    <location>
        <begin position="311"/>
        <end position="327"/>
    </location>
</feature>
<sequence>MRGVTMSVGTPVTVAVILGLCTILEATYLERPLWVADKGRPQSVSFAQEQARTGQAVQAANEQSWMIPEPYYPSRTATGSDGFESLPQRPQEQSNVEQKVREERPMVESFQPNWPYEHQEMYYGQGVAGEPQPSWLPEQEKHVELPKPSEPTVVDAWNQFQLKPEFEYPAFNGQQTWQMEPKPEAAQPQAGQEEHQSYQPKPEAQPEPYPPKVQEMPQTYGNPQAGYEPSYQGQQAYNSYPPRPELYRPVPSYGEPNYPTQYYGQQSFQYMPEPVYEMQVPVNRKPAVPSGKPQSEPTRVSKPQPEQGPKPDYYPYQPQEWYPYQMPTQERQASMQVEPDARAQSNLAVQPTYPREQQVPNRPAPVDRAPQPNRKPVQPARPVAPRPSRPIERQPEQPIVTVPSAPWEMQYKPLEPPKPKPPVQRPSYYEDADDDDSEVVVKYEKPITRMDARCPRDDDPAKPVHFPSATTCVKFQKCFNGIAYEMSCPPGLEFDAKNNRCDYPARARCSI</sequence>
<dbReference type="RefSeq" id="XP_040168928.1">
    <property type="nucleotide sequence ID" value="XM_040312994.1"/>
</dbReference>
<dbReference type="Gene3D" id="2.170.140.10">
    <property type="entry name" value="Chitin binding domain"/>
    <property type="match status" value="1"/>
</dbReference>
<dbReference type="Pfam" id="PF01607">
    <property type="entry name" value="CBM_14"/>
    <property type="match status" value="1"/>
</dbReference>
<evidence type="ECO:0000313" key="2">
    <source>
        <dbReference type="EnsemblMetazoa" id="AARA003231-PA"/>
    </source>
</evidence>
<dbReference type="SUPFAM" id="SSF57625">
    <property type="entry name" value="Invertebrate chitin-binding proteins"/>
    <property type="match status" value="1"/>
</dbReference>
<dbReference type="GO" id="GO:0008061">
    <property type="term" value="F:chitin binding"/>
    <property type="evidence" value="ECO:0007669"/>
    <property type="project" value="InterPro"/>
</dbReference>
<dbReference type="AlphaFoldDB" id="A0A182HPP2"/>
<proteinExistence type="predicted"/>
<evidence type="ECO:0000313" key="3">
    <source>
        <dbReference type="Proteomes" id="UP000075840"/>
    </source>
</evidence>
<dbReference type="EnsemblMetazoa" id="AARA003231-RA">
    <property type="protein sequence ID" value="AARA003231-PA"/>
    <property type="gene ID" value="AARA003231"/>
</dbReference>
<dbReference type="KEGG" id="aara:120903513"/>
<protein>
    <submittedName>
        <fullName evidence="2">Uncharacterized protein</fullName>
    </submittedName>
</protein>
<dbReference type="SMART" id="SM00494">
    <property type="entry name" value="ChtBD2"/>
    <property type="match status" value="1"/>
</dbReference>
<reference evidence="2" key="1">
    <citation type="submission" date="2022-08" db="UniProtKB">
        <authorList>
            <consortium name="EnsemblMetazoa"/>
        </authorList>
    </citation>
    <scope>IDENTIFICATION</scope>
    <source>
        <strain evidence="2">Dongola</strain>
    </source>
</reference>
<dbReference type="GO" id="GO:0005576">
    <property type="term" value="C:extracellular region"/>
    <property type="evidence" value="ECO:0007669"/>
    <property type="project" value="InterPro"/>
</dbReference>
<dbReference type="Proteomes" id="UP000075840">
    <property type="component" value="Unassembled WGS sequence"/>
</dbReference>
<dbReference type="PROSITE" id="PS50940">
    <property type="entry name" value="CHIT_BIND_II"/>
    <property type="match status" value="1"/>
</dbReference>
<organism evidence="2 3">
    <name type="scientific">Anopheles arabiensis</name>
    <name type="common">Mosquito</name>
    <dbReference type="NCBI Taxonomy" id="7173"/>
    <lineage>
        <taxon>Eukaryota</taxon>
        <taxon>Metazoa</taxon>
        <taxon>Ecdysozoa</taxon>
        <taxon>Arthropoda</taxon>
        <taxon>Hexapoda</taxon>
        <taxon>Insecta</taxon>
        <taxon>Pterygota</taxon>
        <taxon>Neoptera</taxon>
        <taxon>Endopterygota</taxon>
        <taxon>Diptera</taxon>
        <taxon>Nematocera</taxon>
        <taxon>Culicoidea</taxon>
        <taxon>Culicidae</taxon>
        <taxon>Anophelinae</taxon>
        <taxon>Anopheles</taxon>
    </lineage>
</organism>
<feature type="region of interest" description="Disordered" evidence="1">
    <location>
        <begin position="74"/>
        <end position="102"/>
    </location>
</feature>
<feature type="region of interest" description="Disordered" evidence="1">
    <location>
        <begin position="168"/>
        <end position="261"/>
    </location>
</feature>
<dbReference type="VEuPathDB" id="VectorBase:AARA21_015763"/>
<dbReference type="GeneID" id="120903513"/>
<dbReference type="InterPro" id="IPR036508">
    <property type="entry name" value="Chitin-bd_dom_sf"/>
</dbReference>
<evidence type="ECO:0000256" key="1">
    <source>
        <dbReference type="SAM" id="MobiDB-lite"/>
    </source>
</evidence>
<dbReference type="EMBL" id="APCN01003267">
    <property type="status" value="NOT_ANNOTATED_CDS"/>
    <property type="molecule type" value="Genomic_DNA"/>
</dbReference>
<dbReference type="InterPro" id="IPR002557">
    <property type="entry name" value="Chitin-bd_dom"/>
</dbReference>